<accession>A0ABU3AXY4</accession>
<organism evidence="2 3">
    <name type="scientific">Streptomyces lancefieldiae</name>
    <dbReference type="NCBI Taxonomy" id="3075520"/>
    <lineage>
        <taxon>Bacteria</taxon>
        <taxon>Bacillati</taxon>
        <taxon>Actinomycetota</taxon>
        <taxon>Actinomycetes</taxon>
        <taxon>Kitasatosporales</taxon>
        <taxon>Streptomycetaceae</taxon>
        <taxon>Streptomyces</taxon>
    </lineage>
</organism>
<evidence type="ECO:0000256" key="1">
    <source>
        <dbReference type="SAM" id="MobiDB-lite"/>
    </source>
</evidence>
<name>A0ABU3AXY4_9ACTN</name>
<keyword evidence="3" id="KW-1185">Reference proteome</keyword>
<evidence type="ECO:0000313" key="3">
    <source>
        <dbReference type="Proteomes" id="UP001180724"/>
    </source>
</evidence>
<comment type="caution">
    <text evidence="2">The sequence shown here is derived from an EMBL/GenBank/DDBJ whole genome shotgun (WGS) entry which is preliminary data.</text>
</comment>
<dbReference type="EMBL" id="JAVRFH010000046">
    <property type="protein sequence ID" value="MDT0614793.1"/>
    <property type="molecule type" value="Genomic_DNA"/>
</dbReference>
<feature type="region of interest" description="Disordered" evidence="1">
    <location>
        <begin position="73"/>
        <end position="94"/>
    </location>
</feature>
<protein>
    <submittedName>
        <fullName evidence="2">Uncharacterized protein</fullName>
    </submittedName>
</protein>
<dbReference type="RefSeq" id="WP_311580469.1">
    <property type="nucleotide sequence ID" value="NZ_JAVRFH010000046.1"/>
</dbReference>
<reference evidence="2" key="1">
    <citation type="submission" date="2024-05" db="EMBL/GenBank/DDBJ databases">
        <title>30 novel species of actinomycetes from the DSMZ collection.</title>
        <authorList>
            <person name="Nouioui I."/>
        </authorList>
    </citation>
    <scope>NUCLEOTIDE SEQUENCE</scope>
    <source>
        <strain evidence="2">DSM 40712</strain>
    </source>
</reference>
<dbReference type="Proteomes" id="UP001180724">
    <property type="component" value="Unassembled WGS sequence"/>
</dbReference>
<evidence type="ECO:0000313" key="2">
    <source>
        <dbReference type="EMBL" id="MDT0614793.1"/>
    </source>
</evidence>
<proteinExistence type="predicted"/>
<gene>
    <name evidence="2" type="ORF">RM812_31985</name>
</gene>
<sequence length="94" mass="10112">MPPQERRRRAAAIQDAGAARDELRLALDEVGVRLPSLGLDSVSLAGDYLPPLVDLGRCNPGTARQLAAALREGGRSGELNARVREGNRRSTNRP</sequence>